<dbReference type="PRINTS" id="PR00080">
    <property type="entry name" value="SDRFAMILY"/>
</dbReference>
<evidence type="ECO:0000256" key="1">
    <source>
        <dbReference type="ARBA" id="ARBA00006484"/>
    </source>
</evidence>
<comment type="caution">
    <text evidence="3">The sequence shown here is derived from an EMBL/GenBank/DDBJ whole genome shotgun (WGS) entry which is preliminary data.</text>
</comment>
<dbReference type="InterPro" id="IPR036291">
    <property type="entry name" value="NAD(P)-bd_dom_sf"/>
</dbReference>
<dbReference type="PROSITE" id="PS00061">
    <property type="entry name" value="ADH_SHORT"/>
    <property type="match status" value="1"/>
</dbReference>
<evidence type="ECO:0008006" key="4">
    <source>
        <dbReference type="Google" id="ProtNLM"/>
    </source>
</evidence>
<dbReference type="SUPFAM" id="SSF51735">
    <property type="entry name" value="NAD(P)-binding Rossmann-fold domains"/>
    <property type="match status" value="1"/>
</dbReference>
<sequence>MRKNILITGASTGLGEGMARAWAAQGCNLALCARSSEKLGELQHELKSLHPDIRVLVLPLDVCDYEQVFEVFRAFQKELGGLDRIVVNAGIGSSSAIGRGQFSSNRQTAETNFIAAIAQCESAMDIFREQNSGHLVLMSSVSGLRGFRGPLNVYAATKAAVASLAEGLQLDTRGTPIRVSNIMPGYILTDINRNAKNAPFRVDLDTGVRALVKAIDKEKRRAYVPWWPWAPMSYVLKAMPFGLFARTL</sequence>
<dbReference type="Pfam" id="PF00106">
    <property type="entry name" value="adh_short"/>
    <property type="match status" value="1"/>
</dbReference>
<accession>A0A0F9QY54</accession>
<reference evidence="3" key="1">
    <citation type="journal article" date="2015" name="Nature">
        <title>Complex archaea that bridge the gap between prokaryotes and eukaryotes.</title>
        <authorList>
            <person name="Spang A."/>
            <person name="Saw J.H."/>
            <person name="Jorgensen S.L."/>
            <person name="Zaremba-Niedzwiedzka K."/>
            <person name="Martijn J."/>
            <person name="Lind A.E."/>
            <person name="van Eijk R."/>
            <person name="Schleper C."/>
            <person name="Guy L."/>
            <person name="Ettema T.J."/>
        </authorList>
    </citation>
    <scope>NUCLEOTIDE SEQUENCE</scope>
</reference>
<dbReference type="PANTHER" id="PTHR44196">
    <property type="entry name" value="DEHYDROGENASE/REDUCTASE SDR FAMILY MEMBER 7B"/>
    <property type="match status" value="1"/>
</dbReference>
<comment type="similarity">
    <text evidence="1">Belongs to the short-chain dehydrogenases/reductases (SDR) family.</text>
</comment>
<keyword evidence="2" id="KW-0560">Oxidoreductase</keyword>
<gene>
    <name evidence="3" type="ORF">LCGC14_0663040</name>
</gene>
<dbReference type="NCBIfam" id="NF006099">
    <property type="entry name" value="PRK08251.1"/>
    <property type="match status" value="1"/>
</dbReference>
<dbReference type="GO" id="GO:0016491">
    <property type="term" value="F:oxidoreductase activity"/>
    <property type="evidence" value="ECO:0007669"/>
    <property type="project" value="UniProtKB-KW"/>
</dbReference>
<dbReference type="GO" id="GO:0016020">
    <property type="term" value="C:membrane"/>
    <property type="evidence" value="ECO:0007669"/>
    <property type="project" value="TreeGrafter"/>
</dbReference>
<proteinExistence type="inferred from homology"/>
<dbReference type="InterPro" id="IPR002347">
    <property type="entry name" value="SDR_fam"/>
</dbReference>
<name>A0A0F9QY54_9ZZZZ</name>
<dbReference type="EMBL" id="LAZR01001277">
    <property type="protein sequence ID" value="KKN47429.1"/>
    <property type="molecule type" value="Genomic_DNA"/>
</dbReference>
<dbReference type="PANTHER" id="PTHR44196:SF1">
    <property type="entry name" value="DEHYDROGENASE_REDUCTASE SDR FAMILY MEMBER 7B"/>
    <property type="match status" value="1"/>
</dbReference>
<dbReference type="AlphaFoldDB" id="A0A0F9QY54"/>
<evidence type="ECO:0000256" key="2">
    <source>
        <dbReference type="ARBA" id="ARBA00023002"/>
    </source>
</evidence>
<evidence type="ECO:0000313" key="3">
    <source>
        <dbReference type="EMBL" id="KKN47429.1"/>
    </source>
</evidence>
<dbReference type="PRINTS" id="PR00081">
    <property type="entry name" value="GDHRDH"/>
</dbReference>
<organism evidence="3">
    <name type="scientific">marine sediment metagenome</name>
    <dbReference type="NCBI Taxonomy" id="412755"/>
    <lineage>
        <taxon>unclassified sequences</taxon>
        <taxon>metagenomes</taxon>
        <taxon>ecological metagenomes</taxon>
    </lineage>
</organism>
<dbReference type="InterPro" id="IPR020904">
    <property type="entry name" value="Sc_DH/Rdtase_CS"/>
</dbReference>
<protein>
    <recommendedName>
        <fullName evidence="4">Short chain dehydrogenase</fullName>
    </recommendedName>
</protein>
<dbReference type="Gene3D" id="3.40.50.720">
    <property type="entry name" value="NAD(P)-binding Rossmann-like Domain"/>
    <property type="match status" value="1"/>
</dbReference>